<dbReference type="OrthoDB" id="7862028at2"/>
<evidence type="ECO:0000313" key="2">
    <source>
        <dbReference type="EMBL" id="PTE22887.1"/>
    </source>
</evidence>
<reference evidence="2 3" key="1">
    <citation type="submission" date="2018-03" db="EMBL/GenBank/DDBJ databases">
        <title>Cereibacter changlensis.</title>
        <authorList>
            <person name="Meyer T.E."/>
            <person name="Miller S."/>
            <person name="Lodha T."/>
            <person name="Gandham S."/>
            <person name="Chintalapati S."/>
            <person name="Chintalapati V.R."/>
        </authorList>
    </citation>
    <scope>NUCLEOTIDE SEQUENCE [LARGE SCALE GENOMIC DNA]</scope>
    <source>
        <strain evidence="2 3">JA139</strain>
    </source>
</reference>
<sequence>MTQPDPDPSAAAGESVAAPSGQPLTLQEVIWNEPGPAGLTVRFRFVAPEIGAGGSIGFETASADIQALCESYALPRIAEQGPMPAQVVISMADVPLPFGEPAPEATQYFEAFTIRDGICIWEPF</sequence>
<proteinExistence type="predicted"/>
<dbReference type="RefSeq" id="WP_107662778.1">
    <property type="nucleotide sequence ID" value="NZ_PZKG01000013.1"/>
</dbReference>
<name>A0A2T4JYL0_9RHOB</name>
<dbReference type="InterPro" id="IPR045467">
    <property type="entry name" value="DUF6497"/>
</dbReference>
<dbReference type="AlphaFoldDB" id="A0A2T4JYL0"/>
<dbReference type="Proteomes" id="UP000241010">
    <property type="component" value="Unassembled WGS sequence"/>
</dbReference>
<protein>
    <submittedName>
        <fullName evidence="2">Acetolactate synthase</fullName>
    </submittedName>
</protein>
<dbReference type="EMBL" id="PZKG01000013">
    <property type="protein sequence ID" value="PTE22887.1"/>
    <property type="molecule type" value="Genomic_DNA"/>
</dbReference>
<organism evidence="2 3">
    <name type="scientific">Cereibacter changlensis JA139</name>
    <dbReference type="NCBI Taxonomy" id="1188249"/>
    <lineage>
        <taxon>Bacteria</taxon>
        <taxon>Pseudomonadati</taxon>
        <taxon>Pseudomonadota</taxon>
        <taxon>Alphaproteobacteria</taxon>
        <taxon>Rhodobacterales</taxon>
        <taxon>Paracoccaceae</taxon>
        <taxon>Cereibacter</taxon>
    </lineage>
</organism>
<evidence type="ECO:0000313" key="3">
    <source>
        <dbReference type="Proteomes" id="UP000241010"/>
    </source>
</evidence>
<feature type="region of interest" description="Disordered" evidence="1">
    <location>
        <begin position="1"/>
        <end position="21"/>
    </location>
</feature>
<dbReference type="Pfam" id="PF20107">
    <property type="entry name" value="DUF6497"/>
    <property type="match status" value="1"/>
</dbReference>
<gene>
    <name evidence="2" type="ORF">C5F48_04825</name>
</gene>
<evidence type="ECO:0000256" key="1">
    <source>
        <dbReference type="SAM" id="MobiDB-lite"/>
    </source>
</evidence>
<accession>A0A2T4JYL0</accession>
<keyword evidence="3" id="KW-1185">Reference proteome</keyword>
<comment type="caution">
    <text evidence="2">The sequence shown here is derived from an EMBL/GenBank/DDBJ whole genome shotgun (WGS) entry which is preliminary data.</text>
</comment>